<dbReference type="InterPro" id="IPR008333">
    <property type="entry name" value="Cbr1-like_FAD-bd_dom"/>
</dbReference>
<name>A0A1R4F8J1_9MICC</name>
<comment type="catalytic activity">
    <reaction evidence="12">
        <text>2 nitric oxide + NADH + 2 O2 = 2 nitrate + NAD(+) + H(+)</text>
        <dbReference type="Rhea" id="RHEA:19469"/>
        <dbReference type="ChEBI" id="CHEBI:15378"/>
        <dbReference type="ChEBI" id="CHEBI:15379"/>
        <dbReference type="ChEBI" id="CHEBI:16480"/>
        <dbReference type="ChEBI" id="CHEBI:17632"/>
        <dbReference type="ChEBI" id="CHEBI:57540"/>
        <dbReference type="ChEBI" id="CHEBI:57945"/>
        <dbReference type="EC" id="1.14.12.17"/>
    </reaction>
</comment>
<dbReference type="PANTHER" id="PTHR43396:SF3">
    <property type="entry name" value="FLAVOHEMOPROTEIN"/>
    <property type="match status" value="1"/>
</dbReference>
<protein>
    <recommendedName>
        <fullName evidence="3">nitric oxide dioxygenase</fullName>
        <ecNumber evidence="3">1.14.12.17</ecNumber>
    </recommendedName>
</protein>
<evidence type="ECO:0000256" key="8">
    <source>
        <dbReference type="ARBA" id="ARBA00022857"/>
    </source>
</evidence>
<dbReference type="InterPro" id="IPR017927">
    <property type="entry name" value="FAD-bd_FR_type"/>
</dbReference>
<dbReference type="Gene3D" id="2.40.30.10">
    <property type="entry name" value="Translation factors"/>
    <property type="match status" value="1"/>
</dbReference>
<dbReference type="GO" id="GO:0071949">
    <property type="term" value="F:FAD binding"/>
    <property type="evidence" value="ECO:0007669"/>
    <property type="project" value="TreeGrafter"/>
</dbReference>
<dbReference type="SUPFAM" id="SSF46458">
    <property type="entry name" value="Globin-like"/>
    <property type="match status" value="1"/>
</dbReference>
<evidence type="ECO:0000256" key="3">
    <source>
        <dbReference type="ARBA" id="ARBA00012229"/>
    </source>
</evidence>
<feature type="domain" description="FAD-binding FR-type" evidence="16">
    <location>
        <begin position="151"/>
        <end position="256"/>
    </location>
</feature>
<keyword evidence="18" id="KW-1185">Reference proteome</keyword>
<dbReference type="Pfam" id="PF00042">
    <property type="entry name" value="Globin"/>
    <property type="match status" value="1"/>
</dbReference>
<dbReference type="RefSeq" id="WP_086995081.1">
    <property type="nucleotide sequence ID" value="NZ_FUHW01000013.1"/>
</dbReference>
<keyword evidence="10" id="KW-0411">Iron-sulfur</keyword>
<dbReference type="PROSITE" id="PS51384">
    <property type="entry name" value="FAD_FR"/>
    <property type="match status" value="1"/>
</dbReference>
<keyword evidence="4 14" id="KW-0349">Heme</keyword>
<dbReference type="GO" id="GO:0005344">
    <property type="term" value="F:oxygen carrier activity"/>
    <property type="evidence" value="ECO:0007669"/>
    <property type="project" value="UniProtKB-KW"/>
</dbReference>
<keyword evidence="11" id="KW-0520">NAD</keyword>
<evidence type="ECO:0000256" key="6">
    <source>
        <dbReference type="ARBA" id="ARBA00022714"/>
    </source>
</evidence>
<dbReference type="Gene3D" id="1.10.490.10">
    <property type="entry name" value="Globins"/>
    <property type="match status" value="1"/>
</dbReference>
<gene>
    <name evidence="17" type="ORF">FM101_02735</name>
</gene>
<dbReference type="GO" id="GO:0071500">
    <property type="term" value="P:cellular response to nitrosative stress"/>
    <property type="evidence" value="ECO:0007669"/>
    <property type="project" value="TreeGrafter"/>
</dbReference>
<evidence type="ECO:0000259" key="16">
    <source>
        <dbReference type="PROSITE" id="PS51384"/>
    </source>
</evidence>
<dbReference type="InterPro" id="IPR009050">
    <property type="entry name" value="Globin-like_sf"/>
</dbReference>
<comment type="cofactor">
    <cofactor evidence="1">
        <name>heme b</name>
        <dbReference type="ChEBI" id="CHEBI:60344"/>
    </cofactor>
</comment>
<dbReference type="SUPFAM" id="SSF63380">
    <property type="entry name" value="Riboflavin synthase domain-like"/>
    <property type="match status" value="1"/>
</dbReference>
<keyword evidence="8" id="KW-0521">NADP</keyword>
<dbReference type="GO" id="GO:0046872">
    <property type="term" value="F:metal ion binding"/>
    <property type="evidence" value="ECO:0007669"/>
    <property type="project" value="UniProtKB-KW"/>
</dbReference>
<accession>A0A1R4F8J1</accession>
<keyword evidence="6" id="KW-0001">2Fe-2S</keyword>
<dbReference type="Proteomes" id="UP000195913">
    <property type="component" value="Unassembled WGS sequence"/>
</dbReference>
<sequence>MLSETSRPVVQATLPVIGERIGEITKKFYAGMFAARPELLDGMFSRANQKNGAQQQALAGSIAAFASHLVEHPDSLPESVLSRIAHKHTSLGIQPDQYQIVFDYLFAAIAEDLGDAATDEVVAAWSEVYWLMADALVKIEKGLYAEQANDRIYSPWKLTSKQSSGLDCMTFRFEPADDTAVTVAKPGQFVSIRVPLADGLRQCRQYSLSDNVESTTERVLTTKLDEGGEVSPFMHRNLEVGDVVELSNPYGDITLDMDGGPIVIATAGIGCTPSASALQSLVSTGSDRQVLVLHAEAVESNWALKDQMLAAVEQLPNVEMRLWLEDTTGTTESLQAAEGFMNLSGIELPEDARMYLCGPLPFMRAVRSQAIAAGVAPTNIHYEVFGPDLWLAA</sequence>
<evidence type="ECO:0000256" key="12">
    <source>
        <dbReference type="ARBA" id="ARBA00048649"/>
    </source>
</evidence>
<keyword evidence="9" id="KW-0408">Iron</keyword>
<dbReference type="EMBL" id="FUHW01000013">
    <property type="protein sequence ID" value="SJM52177.1"/>
    <property type="molecule type" value="Genomic_DNA"/>
</dbReference>
<dbReference type="AlphaFoldDB" id="A0A1R4F8J1"/>
<feature type="domain" description="Globin" evidence="15">
    <location>
        <begin position="1"/>
        <end position="141"/>
    </location>
</feature>
<proteinExistence type="inferred from homology"/>
<evidence type="ECO:0000313" key="17">
    <source>
        <dbReference type="EMBL" id="SJM52177.1"/>
    </source>
</evidence>
<keyword evidence="17" id="KW-0560">Oxidoreductase</keyword>
<dbReference type="Pfam" id="PF00970">
    <property type="entry name" value="FAD_binding_6"/>
    <property type="match status" value="1"/>
</dbReference>
<evidence type="ECO:0000259" key="15">
    <source>
        <dbReference type="PROSITE" id="PS01033"/>
    </source>
</evidence>
<dbReference type="Gene3D" id="3.40.50.80">
    <property type="entry name" value="Nucleotide-binding domain of ferredoxin-NADP reductase (FNR) module"/>
    <property type="match status" value="1"/>
</dbReference>
<dbReference type="GO" id="GO:0008941">
    <property type="term" value="F:nitric oxide dioxygenase NAD(P)H activity"/>
    <property type="evidence" value="ECO:0007669"/>
    <property type="project" value="UniProtKB-EC"/>
</dbReference>
<comment type="similarity">
    <text evidence="2">In the C-terminal section; belongs to the flavoprotein pyridine nucleotide cytochrome reductase family.</text>
</comment>
<evidence type="ECO:0000313" key="18">
    <source>
        <dbReference type="Proteomes" id="UP000195913"/>
    </source>
</evidence>
<dbReference type="SUPFAM" id="SSF52343">
    <property type="entry name" value="Ferredoxin reductase-like, C-terminal NADP-linked domain"/>
    <property type="match status" value="1"/>
</dbReference>
<evidence type="ECO:0000256" key="2">
    <source>
        <dbReference type="ARBA" id="ARBA00006401"/>
    </source>
</evidence>
<dbReference type="GO" id="GO:0020037">
    <property type="term" value="F:heme binding"/>
    <property type="evidence" value="ECO:0007669"/>
    <property type="project" value="InterPro"/>
</dbReference>
<evidence type="ECO:0000256" key="10">
    <source>
        <dbReference type="ARBA" id="ARBA00023014"/>
    </source>
</evidence>
<dbReference type="PROSITE" id="PS01033">
    <property type="entry name" value="GLOBIN"/>
    <property type="match status" value="1"/>
</dbReference>
<evidence type="ECO:0000256" key="5">
    <source>
        <dbReference type="ARBA" id="ARBA00022621"/>
    </source>
</evidence>
<dbReference type="Pfam" id="PF00175">
    <property type="entry name" value="NAD_binding_1"/>
    <property type="match status" value="1"/>
</dbReference>
<comment type="similarity">
    <text evidence="14">Belongs to the globin family.</text>
</comment>
<dbReference type="GO" id="GO:0019825">
    <property type="term" value="F:oxygen binding"/>
    <property type="evidence" value="ECO:0007669"/>
    <property type="project" value="InterPro"/>
</dbReference>
<evidence type="ECO:0000256" key="7">
    <source>
        <dbReference type="ARBA" id="ARBA00022723"/>
    </source>
</evidence>
<evidence type="ECO:0000256" key="1">
    <source>
        <dbReference type="ARBA" id="ARBA00001970"/>
    </source>
</evidence>
<evidence type="ECO:0000256" key="11">
    <source>
        <dbReference type="ARBA" id="ARBA00023027"/>
    </source>
</evidence>
<keyword evidence="17" id="KW-0223">Dioxygenase</keyword>
<dbReference type="InterPro" id="IPR001433">
    <property type="entry name" value="OxRdtase_FAD/NAD-bd"/>
</dbReference>
<evidence type="ECO:0000256" key="9">
    <source>
        <dbReference type="ARBA" id="ARBA00023004"/>
    </source>
</evidence>
<evidence type="ECO:0000256" key="14">
    <source>
        <dbReference type="RuleBase" id="RU000356"/>
    </source>
</evidence>
<reference evidence="17 18" key="1">
    <citation type="submission" date="2017-02" db="EMBL/GenBank/DDBJ databases">
        <authorList>
            <person name="Peterson S.W."/>
        </authorList>
    </citation>
    <scope>NUCLEOTIDE SEQUENCE [LARGE SCALE GENOMIC DNA]</scope>
    <source>
        <strain evidence="17 18">B Ar 00.02</strain>
    </source>
</reference>
<dbReference type="PANTHER" id="PTHR43396">
    <property type="entry name" value="FLAVOHEMOPROTEIN"/>
    <property type="match status" value="1"/>
</dbReference>
<dbReference type="InterPro" id="IPR039261">
    <property type="entry name" value="FNR_nucleotide-bd"/>
</dbReference>
<dbReference type="EC" id="1.14.12.17" evidence="3"/>
<evidence type="ECO:0000256" key="13">
    <source>
        <dbReference type="ARBA" id="ARBA00049433"/>
    </source>
</evidence>
<keyword evidence="14" id="KW-0813">Transport</keyword>
<comment type="catalytic activity">
    <reaction evidence="13">
        <text>2 nitric oxide + NADPH + 2 O2 = 2 nitrate + NADP(+) + H(+)</text>
        <dbReference type="Rhea" id="RHEA:19465"/>
        <dbReference type="ChEBI" id="CHEBI:15378"/>
        <dbReference type="ChEBI" id="CHEBI:15379"/>
        <dbReference type="ChEBI" id="CHEBI:16480"/>
        <dbReference type="ChEBI" id="CHEBI:17632"/>
        <dbReference type="ChEBI" id="CHEBI:57783"/>
        <dbReference type="ChEBI" id="CHEBI:58349"/>
        <dbReference type="EC" id="1.14.12.17"/>
    </reaction>
</comment>
<dbReference type="FunFam" id="1.10.490.10:FF:000003">
    <property type="entry name" value="Flavohemoprotein"/>
    <property type="match status" value="1"/>
</dbReference>
<organism evidence="17 18">
    <name type="scientific">Arthrobacter rhombi</name>
    <dbReference type="NCBI Taxonomy" id="71253"/>
    <lineage>
        <taxon>Bacteria</taxon>
        <taxon>Bacillati</taxon>
        <taxon>Actinomycetota</taxon>
        <taxon>Actinomycetes</taxon>
        <taxon>Micrococcales</taxon>
        <taxon>Micrococcaceae</taxon>
        <taxon>Arthrobacter</taxon>
    </lineage>
</organism>
<keyword evidence="7" id="KW-0479">Metal-binding</keyword>
<dbReference type="InterPro" id="IPR017938">
    <property type="entry name" value="Riboflavin_synthase-like_b-brl"/>
</dbReference>
<dbReference type="CDD" id="cd06184">
    <property type="entry name" value="flavohem_like_fad_nad_binding"/>
    <property type="match status" value="1"/>
</dbReference>
<evidence type="ECO:0000256" key="4">
    <source>
        <dbReference type="ARBA" id="ARBA00022617"/>
    </source>
</evidence>
<dbReference type="InterPro" id="IPR000971">
    <property type="entry name" value="Globin"/>
</dbReference>
<dbReference type="GO" id="GO:0051537">
    <property type="term" value="F:2 iron, 2 sulfur cluster binding"/>
    <property type="evidence" value="ECO:0007669"/>
    <property type="project" value="UniProtKB-KW"/>
</dbReference>
<keyword evidence="5 14" id="KW-0561">Oxygen transport</keyword>
<dbReference type="CDD" id="cd14782">
    <property type="entry name" value="FHb-globin_2"/>
    <property type="match status" value="1"/>
</dbReference>
<dbReference type="GO" id="GO:0046210">
    <property type="term" value="P:nitric oxide catabolic process"/>
    <property type="evidence" value="ECO:0007669"/>
    <property type="project" value="TreeGrafter"/>
</dbReference>
<dbReference type="InterPro" id="IPR012292">
    <property type="entry name" value="Globin/Proto"/>
</dbReference>